<evidence type="ECO:0000313" key="8">
    <source>
        <dbReference type="EMBL" id="MFC4832098.1"/>
    </source>
</evidence>
<evidence type="ECO:0000256" key="5">
    <source>
        <dbReference type="PROSITE-ProRule" id="PRU00335"/>
    </source>
</evidence>
<dbReference type="InterPro" id="IPR001647">
    <property type="entry name" value="HTH_TetR"/>
</dbReference>
<dbReference type="PRINTS" id="PR00455">
    <property type="entry name" value="HTHTETR"/>
</dbReference>
<organism evidence="8 9">
    <name type="scientific">Actinomycetospora chibensis</name>
    <dbReference type="NCBI Taxonomy" id="663606"/>
    <lineage>
        <taxon>Bacteria</taxon>
        <taxon>Bacillati</taxon>
        <taxon>Actinomycetota</taxon>
        <taxon>Actinomycetes</taxon>
        <taxon>Pseudonocardiales</taxon>
        <taxon>Pseudonocardiaceae</taxon>
        <taxon>Actinomycetospora</taxon>
    </lineage>
</organism>
<dbReference type="Pfam" id="PF13977">
    <property type="entry name" value="TetR_C_6"/>
    <property type="match status" value="1"/>
</dbReference>
<sequence>MVRSPAQDEAAQEDPAGAVSDEPAPRRRGRPPATDGPSTEEIILRTAREAFGELGYDRTTFREIAERAGLTRPAVNHYFPGKRALYDAVFASTQDRVVTAGILSATPDPDVSVRLSAFLHAAADVDSQDRSFARFITSSLLDAVRHPELADHAEGQLEALRTFTRSILEEGIAAGQVREDLDVPAVTEMLLAIMWGMGLYAGFVGTHEQLESVVDQFAMLLGGTLW</sequence>
<evidence type="ECO:0000256" key="1">
    <source>
        <dbReference type="ARBA" id="ARBA00022491"/>
    </source>
</evidence>
<dbReference type="RefSeq" id="WP_274189775.1">
    <property type="nucleotide sequence ID" value="NZ_BAABHN010000013.1"/>
</dbReference>
<gene>
    <name evidence="8" type="ORF">ACFPEL_06715</name>
</gene>
<dbReference type="Pfam" id="PF00440">
    <property type="entry name" value="TetR_N"/>
    <property type="match status" value="1"/>
</dbReference>
<dbReference type="SUPFAM" id="SSF46689">
    <property type="entry name" value="Homeodomain-like"/>
    <property type="match status" value="1"/>
</dbReference>
<dbReference type="InterPro" id="IPR036271">
    <property type="entry name" value="Tet_transcr_reg_TetR-rel_C_sf"/>
</dbReference>
<dbReference type="Gene3D" id="1.10.10.60">
    <property type="entry name" value="Homeodomain-like"/>
    <property type="match status" value="1"/>
</dbReference>
<keyword evidence="9" id="KW-1185">Reference proteome</keyword>
<evidence type="ECO:0000313" key="9">
    <source>
        <dbReference type="Proteomes" id="UP001595909"/>
    </source>
</evidence>
<name>A0ABV9RD26_9PSEU</name>
<keyword evidence="1" id="KW-0678">Repressor</keyword>
<dbReference type="InterPro" id="IPR009057">
    <property type="entry name" value="Homeodomain-like_sf"/>
</dbReference>
<comment type="caution">
    <text evidence="8">The sequence shown here is derived from an EMBL/GenBank/DDBJ whole genome shotgun (WGS) entry which is preliminary data.</text>
</comment>
<feature type="DNA-binding region" description="H-T-H motif" evidence="5">
    <location>
        <begin position="60"/>
        <end position="79"/>
    </location>
</feature>
<evidence type="ECO:0000259" key="7">
    <source>
        <dbReference type="PROSITE" id="PS50977"/>
    </source>
</evidence>
<proteinExistence type="predicted"/>
<feature type="region of interest" description="Disordered" evidence="6">
    <location>
        <begin position="1"/>
        <end position="39"/>
    </location>
</feature>
<dbReference type="PANTHER" id="PTHR30055">
    <property type="entry name" value="HTH-TYPE TRANSCRIPTIONAL REGULATOR RUTR"/>
    <property type="match status" value="1"/>
</dbReference>
<keyword evidence="2" id="KW-0805">Transcription regulation</keyword>
<reference evidence="9" key="1">
    <citation type="journal article" date="2019" name="Int. J. Syst. Evol. Microbiol.">
        <title>The Global Catalogue of Microorganisms (GCM) 10K type strain sequencing project: providing services to taxonomists for standard genome sequencing and annotation.</title>
        <authorList>
            <consortium name="The Broad Institute Genomics Platform"/>
            <consortium name="The Broad Institute Genome Sequencing Center for Infectious Disease"/>
            <person name="Wu L."/>
            <person name="Ma J."/>
        </authorList>
    </citation>
    <scope>NUCLEOTIDE SEQUENCE [LARGE SCALE GENOMIC DNA]</scope>
    <source>
        <strain evidence="9">CCUG 50347</strain>
    </source>
</reference>
<dbReference type="Proteomes" id="UP001595909">
    <property type="component" value="Unassembled WGS sequence"/>
</dbReference>
<dbReference type="InterPro" id="IPR050109">
    <property type="entry name" value="HTH-type_TetR-like_transc_reg"/>
</dbReference>
<dbReference type="EMBL" id="JBHSIM010000013">
    <property type="protein sequence ID" value="MFC4832098.1"/>
    <property type="molecule type" value="Genomic_DNA"/>
</dbReference>
<dbReference type="PANTHER" id="PTHR30055:SF234">
    <property type="entry name" value="HTH-TYPE TRANSCRIPTIONAL REGULATOR BETI"/>
    <property type="match status" value="1"/>
</dbReference>
<dbReference type="InterPro" id="IPR039538">
    <property type="entry name" value="BetI_C"/>
</dbReference>
<accession>A0ABV9RD26</accession>
<dbReference type="Gene3D" id="1.10.357.10">
    <property type="entry name" value="Tetracycline Repressor, domain 2"/>
    <property type="match status" value="1"/>
</dbReference>
<feature type="domain" description="HTH tetR-type" evidence="7">
    <location>
        <begin position="37"/>
        <end position="97"/>
    </location>
</feature>
<dbReference type="SUPFAM" id="SSF48498">
    <property type="entry name" value="Tetracyclin repressor-like, C-terminal domain"/>
    <property type="match status" value="1"/>
</dbReference>
<evidence type="ECO:0000256" key="4">
    <source>
        <dbReference type="ARBA" id="ARBA00023163"/>
    </source>
</evidence>
<evidence type="ECO:0000256" key="2">
    <source>
        <dbReference type="ARBA" id="ARBA00023015"/>
    </source>
</evidence>
<evidence type="ECO:0000256" key="6">
    <source>
        <dbReference type="SAM" id="MobiDB-lite"/>
    </source>
</evidence>
<dbReference type="PROSITE" id="PS50977">
    <property type="entry name" value="HTH_TETR_2"/>
    <property type="match status" value="1"/>
</dbReference>
<protein>
    <submittedName>
        <fullName evidence="8">TetR/AcrR family transcriptional regulator</fullName>
    </submittedName>
</protein>
<keyword evidence="4" id="KW-0804">Transcription</keyword>
<keyword evidence="3 5" id="KW-0238">DNA-binding</keyword>
<evidence type="ECO:0000256" key="3">
    <source>
        <dbReference type="ARBA" id="ARBA00023125"/>
    </source>
</evidence>